<accession>A0A4C1UQ41</accession>
<feature type="compositionally biased region" description="Basic and acidic residues" evidence="1">
    <location>
        <begin position="21"/>
        <end position="36"/>
    </location>
</feature>
<keyword evidence="3" id="KW-1185">Reference proteome</keyword>
<dbReference type="Proteomes" id="UP000299102">
    <property type="component" value="Unassembled WGS sequence"/>
</dbReference>
<protein>
    <submittedName>
        <fullName evidence="2">Uncharacterized protein</fullName>
    </submittedName>
</protein>
<dbReference type="EMBL" id="BGZK01000208">
    <property type="protein sequence ID" value="GBP28545.1"/>
    <property type="molecule type" value="Genomic_DNA"/>
</dbReference>
<dbReference type="AlphaFoldDB" id="A0A4C1UQ41"/>
<feature type="region of interest" description="Disordered" evidence="1">
    <location>
        <begin position="1"/>
        <end position="54"/>
    </location>
</feature>
<sequence length="81" mass="8554">MSKRTFGRFDCLSTNEAGGGRAEEGCGNERRAEEQTRPAPPAPAGAPLSRPSCWPDKITNGRCRRRDVDSGTGGVTCSAVS</sequence>
<reference evidence="2 3" key="1">
    <citation type="journal article" date="2019" name="Commun. Biol.">
        <title>The bagworm genome reveals a unique fibroin gene that provides high tensile strength.</title>
        <authorList>
            <person name="Kono N."/>
            <person name="Nakamura H."/>
            <person name="Ohtoshi R."/>
            <person name="Tomita M."/>
            <person name="Numata K."/>
            <person name="Arakawa K."/>
        </authorList>
    </citation>
    <scope>NUCLEOTIDE SEQUENCE [LARGE SCALE GENOMIC DNA]</scope>
</reference>
<evidence type="ECO:0000256" key="1">
    <source>
        <dbReference type="SAM" id="MobiDB-lite"/>
    </source>
</evidence>
<gene>
    <name evidence="2" type="ORF">EVAR_23010_1</name>
</gene>
<organism evidence="2 3">
    <name type="scientific">Eumeta variegata</name>
    <name type="common">Bagworm moth</name>
    <name type="synonym">Eumeta japonica</name>
    <dbReference type="NCBI Taxonomy" id="151549"/>
    <lineage>
        <taxon>Eukaryota</taxon>
        <taxon>Metazoa</taxon>
        <taxon>Ecdysozoa</taxon>
        <taxon>Arthropoda</taxon>
        <taxon>Hexapoda</taxon>
        <taxon>Insecta</taxon>
        <taxon>Pterygota</taxon>
        <taxon>Neoptera</taxon>
        <taxon>Endopterygota</taxon>
        <taxon>Lepidoptera</taxon>
        <taxon>Glossata</taxon>
        <taxon>Ditrysia</taxon>
        <taxon>Tineoidea</taxon>
        <taxon>Psychidae</taxon>
        <taxon>Oiketicinae</taxon>
        <taxon>Eumeta</taxon>
    </lineage>
</organism>
<comment type="caution">
    <text evidence="2">The sequence shown here is derived from an EMBL/GenBank/DDBJ whole genome shotgun (WGS) entry which is preliminary data.</text>
</comment>
<evidence type="ECO:0000313" key="3">
    <source>
        <dbReference type="Proteomes" id="UP000299102"/>
    </source>
</evidence>
<name>A0A4C1UQ41_EUMVA</name>
<evidence type="ECO:0000313" key="2">
    <source>
        <dbReference type="EMBL" id="GBP28545.1"/>
    </source>
</evidence>
<proteinExistence type="predicted"/>